<protein>
    <submittedName>
        <fullName evidence="2">Uncharacterized protein</fullName>
    </submittedName>
</protein>
<accession>A0A165MGK5</accession>
<dbReference type="EMBL" id="KV425911">
    <property type="protein sequence ID" value="KZV99234.1"/>
    <property type="molecule type" value="Genomic_DNA"/>
</dbReference>
<sequence length="60" mass="6889">MDICYVEEKSQNTGGGAWNRGDTIIRNFSVVHWHETDLRKIMLNLLQGLDKVIVLWDTAS</sequence>
<dbReference type="EMBL" id="KV425911">
    <property type="protein sequence ID" value="KZV99231.1"/>
    <property type="molecule type" value="Genomic_DNA"/>
</dbReference>
<proteinExistence type="predicted"/>
<evidence type="ECO:0000313" key="1">
    <source>
        <dbReference type="EMBL" id="KZV99231.1"/>
    </source>
</evidence>
<reference evidence="2 3" key="1">
    <citation type="journal article" date="2016" name="Mol. Biol. Evol.">
        <title>Comparative Genomics of Early-Diverging Mushroom-Forming Fungi Provides Insights into the Origins of Lignocellulose Decay Capabilities.</title>
        <authorList>
            <person name="Nagy L.G."/>
            <person name="Riley R."/>
            <person name="Tritt A."/>
            <person name="Adam C."/>
            <person name="Daum C."/>
            <person name="Floudas D."/>
            <person name="Sun H."/>
            <person name="Yadav J.S."/>
            <person name="Pangilinan J."/>
            <person name="Larsson K.H."/>
            <person name="Matsuura K."/>
            <person name="Barry K."/>
            <person name="Labutti K."/>
            <person name="Kuo R."/>
            <person name="Ohm R.A."/>
            <person name="Bhattacharya S.S."/>
            <person name="Shirouzu T."/>
            <person name="Yoshinaga Y."/>
            <person name="Martin F.M."/>
            <person name="Grigoriev I.V."/>
            <person name="Hibbett D.S."/>
        </authorList>
    </citation>
    <scope>NUCLEOTIDE SEQUENCE [LARGE SCALE GENOMIC DNA]</scope>
    <source>
        <strain evidence="2 3">HHB12029</strain>
    </source>
</reference>
<gene>
    <name evidence="1" type="ORF">EXIGLDRAFT_725863</name>
    <name evidence="2" type="ORF">EXIGLDRAFT_725865</name>
</gene>
<evidence type="ECO:0000313" key="2">
    <source>
        <dbReference type="EMBL" id="KZV99234.1"/>
    </source>
</evidence>
<dbReference type="AlphaFoldDB" id="A0A165MGK5"/>
<organism evidence="2 3">
    <name type="scientific">Exidia glandulosa HHB12029</name>
    <dbReference type="NCBI Taxonomy" id="1314781"/>
    <lineage>
        <taxon>Eukaryota</taxon>
        <taxon>Fungi</taxon>
        <taxon>Dikarya</taxon>
        <taxon>Basidiomycota</taxon>
        <taxon>Agaricomycotina</taxon>
        <taxon>Agaricomycetes</taxon>
        <taxon>Auriculariales</taxon>
        <taxon>Exidiaceae</taxon>
        <taxon>Exidia</taxon>
    </lineage>
</organism>
<evidence type="ECO:0000313" key="3">
    <source>
        <dbReference type="Proteomes" id="UP000077266"/>
    </source>
</evidence>
<keyword evidence="3" id="KW-1185">Reference proteome</keyword>
<dbReference type="Proteomes" id="UP000077266">
    <property type="component" value="Unassembled WGS sequence"/>
</dbReference>
<name>A0A165MGK5_EXIGL</name>